<gene>
    <name evidence="2" type="ORF">NCTC12965_07104</name>
</gene>
<protein>
    <submittedName>
        <fullName evidence="2">Uncharacterized protein</fullName>
    </submittedName>
</protein>
<feature type="transmembrane region" description="Helical" evidence="1">
    <location>
        <begin position="20"/>
        <end position="37"/>
    </location>
</feature>
<sequence>MALVILFSVINDSFLSVNNITNIILQVSIIAITAYGMT</sequence>
<reference evidence="2" key="1">
    <citation type="submission" date="2019-05" db="EMBL/GenBank/DDBJ databases">
        <authorList>
            <consortium name="Pathogen Informatics"/>
        </authorList>
    </citation>
    <scope>NUCLEOTIDE SEQUENCE [LARGE SCALE GENOMIC DNA]</scope>
    <source>
        <strain evidence="2">NCTC12965</strain>
    </source>
</reference>
<dbReference type="AlphaFoldDB" id="A0A4V6KUV4"/>
<accession>A0A4V6KUV4</accession>
<keyword evidence="1" id="KW-0812">Transmembrane</keyword>
<dbReference type="EMBL" id="CABEEZ010000133">
    <property type="protein sequence ID" value="VTR55918.1"/>
    <property type="molecule type" value="Genomic_DNA"/>
</dbReference>
<name>A0A4V6KUV4_SERFO</name>
<keyword evidence="1" id="KW-1133">Transmembrane helix</keyword>
<evidence type="ECO:0000256" key="1">
    <source>
        <dbReference type="SAM" id="Phobius"/>
    </source>
</evidence>
<organism evidence="2">
    <name type="scientific">Serratia fonticola</name>
    <dbReference type="NCBI Taxonomy" id="47917"/>
    <lineage>
        <taxon>Bacteria</taxon>
        <taxon>Pseudomonadati</taxon>
        <taxon>Pseudomonadota</taxon>
        <taxon>Gammaproteobacteria</taxon>
        <taxon>Enterobacterales</taxon>
        <taxon>Yersiniaceae</taxon>
        <taxon>Serratia</taxon>
    </lineage>
</organism>
<keyword evidence="1" id="KW-0472">Membrane</keyword>
<proteinExistence type="predicted"/>
<evidence type="ECO:0000313" key="2">
    <source>
        <dbReference type="EMBL" id="VTR55918.1"/>
    </source>
</evidence>